<dbReference type="PANTHER" id="PTHR30461:SF23">
    <property type="entry name" value="DNA RECOMBINASE-RELATED"/>
    <property type="match status" value="1"/>
</dbReference>
<keyword evidence="1" id="KW-0229">DNA integration</keyword>
<reference evidence="8 9" key="1">
    <citation type="submission" date="2017-09" db="EMBL/GenBank/DDBJ databases">
        <title>Large-scale bioinformatics analysis of Bacillus genomes uncovers conserved roles of natural products in bacterial physiology.</title>
        <authorList>
            <consortium name="Agbiome Team Llc"/>
            <person name="Bleich R.M."/>
            <person name="Kirk G.J."/>
            <person name="Santa Maria K.C."/>
            <person name="Allen S.E."/>
            <person name="Farag S."/>
            <person name="Shank E.A."/>
            <person name="Bowers A."/>
        </authorList>
    </citation>
    <scope>NUCLEOTIDE SEQUENCE [LARGE SCALE GENOMIC DNA]</scope>
    <source>
        <strain evidence="8 9">AFS024404</strain>
    </source>
</reference>
<evidence type="ECO:0000256" key="5">
    <source>
        <dbReference type="PROSITE-ProRule" id="PRU10137"/>
    </source>
</evidence>
<evidence type="ECO:0000256" key="2">
    <source>
        <dbReference type="ARBA" id="ARBA00023125"/>
    </source>
</evidence>
<dbReference type="Pfam" id="PF00239">
    <property type="entry name" value="Resolvase"/>
    <property type="match status" value="1"/>
</dbReference>
<dbReference type="PANTHER" id="PTHR30461">
    <property type="entry name" value="DNA-INVERTASE FROM LAMBDOID PROPHAGE"/>
    <property type="match status" value="1"/>
</dbReference>
<dbReference type="EMBL" id="NTRC01000007">
    <property type="protein sequence ID" value="PFD22668.1"/>
    <property type="molecule type" value="Genomic_DNA"/>
</dbReference>
<evidence type="ECO:0000313" key="9">
    <source>
        <dbReference type="Proteomes" id="UP000219743"/>
    </source>
</evidence>
<dbReference type="Gene3D" id="3.40.50.1390">
    <property type="entry name" value="Resolvase, N-terminal catalytic domain"/>
    <property type="match status" value="1"/>
</dbReference>
<dbReference type="InterPro" id="IPR011109">
    <property type="entry name" value="DNA_bind_recombinase_dom"/>
</dbReference>
<gene>
    <name evidence="8" type="ORF">CN263_09140</name>
</gene>
<organism evidence="8 9">
    <name type="scientific">Bacillus cereus</name>
    <dbReference type="NCBI Taxonomy" id="1396"/>
    <lineage>
        <taxon>Bacteria</taxon>
        <taxon>Bacillati</taxon>
        <taxon>Bacillota</taxon>
        <taxon>Bacilli</taxon>
        <taxon>Bacillales</taxon>
        <taxon>Bacillaceae</taxon>
        <taxon>Bacillus</taxon>
        <taxon>Bacillus cereus group</taxon>
    </lineage>
</organism>
<feature type="domain" description="Recombinase" evidence="7">
    <location>
        <begin position="168"/>
        <end position="278"/>
    </location>
</feature>
<sequence>MEFFRRLYMKVVGYVRVSSESQIENTSIVEQEERIQAYCKAQGWELIKIFRDEGLSGKQTEKRVGYNEMIEYVKRTTENIKAILVLKSDRIHRMLKNLLVMIQDELKPLDISFISVTEMFDTSSPQGMMFLQMIGSFAEFERELIYQRTKGGRISTAKNNKFAGGELPYGYEIVDEGVIKHQTQASIIKRIYQDYLEGHSMYKIAKKLNNEGISPKRSTKWTSQGIKNVLLNQVYKGIKIYDGKIEKNGIVQKGVFPRIVSSQLWNSVNEVIKRGGYTQEIRHENIKEVRLYEAKVSKWSGLYR</sequence>
<dbReference type="GO" id="GO:0003677">
    <property type="term" value="F:DNA binding"/>
    <property type="evidence" value="ECO:0007669"/>
    <property type="project" value="UniProtKB-KW"/>
</dbReference>
<evidence type="ECO:0000259" key="7">
    <source>
        <dbReference type="PROSITE" id="PS51737"/>
    </source>
</evidence>
<dbReference type="Gene3D" id="3.90.1750.20">
    <property type="entry name" value="Putative Large Serine Recombinase, Chain B, Domain 2"/>
    <property type="match status" value="1"/>
</dbReference>
<dbReference type="Proteomes" id="UP000219743">
    <property type="component" value="Unassembled WGS sequence"/>
</dbReference>
<feature type="domain" description="Resolvase/invertase-type recombinase catalytic" evidence="6">
    <location>
        <begin position="10"/>
        <end position="160"/>
    </location>
</feature>
<dbReference type="InterPro" id="IPR006118">
    <property type="entry name" value="Recombinase_CS"/>
</dbReference>
<evidence type="ECO:0000256" key="1">
    <source>
        <dbReference type="ARBA" id="ARBA00022908"/>
    </source>
</evidence>
<dbReference type="PROSITE" id="PS51737">
    <property type="entry name" value="RECOMBINASE_DNA_BIND"/>
    <property type="match status" value="1"/>
</dbReference>
<proteinExistence type="predicted"/>
<accession>A0A9X6Z9M4</accession>
<protein>
    <submittedName>
        <fullName evidence="8">Recombinase family protein</fullName>
    </submittedName>
</protein>
<dbReference type="PROSITE" id="PS51736">
    <property type="entry name" value="RECOMBINASES_3"/>
    <property type="match status" value="1"/>
</dbReference>
<keyword evidence="3" id="KW-0233">DNA recombination</keyword>
<dbReference type="InterPro" id="IPR036162">
    <property type="entry name" value="Resolvase-like_N_sf"/>
</dbReference>
<dbReference type="PROSITE" id="PS00397">
    <property type="entry name" value="RECOMBINASES_1"/>
    <property type="match status" value="1"/>
</dbReference>
<keyword evidence="2" id="KW-0238">DNA-binding</keyword>
<comment type="caution">
    <text evidence="8">The sequence shown here is derived from an EMBL/GenBank/DDBJ whole genome shotgun (WGS) entry which is preliminary data.</text>
</comment>
<feature type="active site" description="O-(5'-phospho-DNA)-serine intermediate" evidence="4 5">
    <location>
        <position position="18"/>
    </location>
</feature>
<dbReference type="SUPFAM" id="SSF53041">
    <property type="entry name" value="Resolvase-like"/>
    <property type="match status" value="1"/>
</dbReference>
<dbReference type="InterPro" id="IPR038109">
    <property type="entry name" value="DNA_bind_recomb_sf"/>
</dbReference>
<evidence type="ECO:0000259" key="6">
    <source>
        <dbReference type="PROSITE" id="PS51736"/>
    </source>
</evidence>
<dbReference type="SMART" id="SM00857">
    <property type="entry name" value="Resolvase"/>
    <property type="match status" value="1"/>
</dbReference>
<dbReference type="InterPro" id="IPR050639">
    <property type="entry name" value="SSR_resolvase"/>
</dbReference>
<dbReference type="GO" id="GO:0000150">
    <property type="term" value="F:DNA strand exchange activity"/>
    <property type="evidence" value="ECO:0007669"/>
    <property type="project" value="InterPro"/>
</dbReference>
<dbReference type="CDD" id="cd00338">
    <property type="entry name" value="Ser_Recombinase"/>
    <property type="match status" value="1"/>
</dbReference>
<name>A0A9X6Z9M4_BACCE</name>
<evidence type="ECO:0000313" key="8">
    <source>
        <dbReference type="EMBL" id="PFD22668.1"/>
    </source>
</evidence>
<dbReference type="GO" id="GO:0015074">
    <property type="term" value="P:DNA integration"/>
    <property type="evidence" value="ECO:0007669"/>
    <property type="project" value="UniProtKB-KW"/>
</dbReference>
<dbReference type="AlphaFoldDB" id="A0A9X6Z9M4"/>
<dbReference type="InterPro" id="IPR006119">
    <property type="entry name" value="Resolv_N"/>
</dbReference>
<dbReference type="Pfam" id="PF07508">
    <property type="entry name" value="Recombinase"/>
    <property type="match status" value="1"/>
</dbReference>
<evidence type="ECO:0000256" key="3">
    <source>
        <dbReference type="ARBA" id="ARBA00023172"/>
    </source>
</evidence>
<evidence type="ECO:0000256" key="4">
    <source>
        <dbReference type="PIRSR" id="PIRSR606118-50"/>
    </source>
</evidence>